<dbReference type="AlphaFoldDB" id="A0A918ZL88"/>
<comment type="caution">
    <text evidence="1">The sequence shown here is derived from an EMBL/GenBank/DDBJ whole genome shotgun (WGS) entry which is preliminary data.</text>
</comment>
<keyword evidence="2" id="KW-1185">Reference proteome</keyword>
<dbReference type="Proteomes" id="UP000603227">
    <property type="component" value="Unassembled WGS sequence"/>
</dbReference>
<sequence length="62" mass="6357">MKRLDGTMALIPGVACGQGQAAAICSPTTTHMRHVARDIPPPTGANLVVRGGWSAVLHGVNP</sequence>
<protein>
    <submittedName>
        <fullName evidence="1">Uncharacterized protein</fullName>
    </submittedName>
</protein>
<reference evidence="1" key="1">
    <citation type="journal article" date="2014" name="Int. J. Syst. Evol. Microbiol.">
        <title>Complete genome sequence of Corynebacterium casei LMG S-19264T (=DSM 44701T), isolated from a smear-ripened cheese.</title>
        <authorList>
            <consortium name="US DOE Joint Genome Institute (JGI-PGF)"/>
            <person name="Walter F."/>
            <person name="Albersmeier A."/>
            <person name="Kalinowski J."/>
            <person name="Ruckert C."/>
        </authorList>
    </citation>
    <scope>NUCLEOTIDE SEQUENCE</scope>
    <source>
        <strain evidence="1">CGMCC 4.7403</strain>
    </source>
</reference>
<accession>A0A918ZL88</accession>
<dbReference type="EMBL" id="BNAT01000048">
    <property type="protein sequence ID" value="GHE59024.1"/>
    <property type="molecule type" value="Genomic_DNA"/>
</dbReference>
<dbReference type="RefSeq" id="WP_189787530.1">
    <property type="nucleotide sequence ID" value="NZ_BNAT01000048.1"/>
</dbReference>
<name>A0A918ZL88_9ACTN</name>
<evidence type="ECO:0000313" key="2">
    <source>
        <dbReference type="Proteomes" id="UP000603227"/>
    </source>
</evidence>
<organism evidence="1 2">
    <name type="scientific">Streptomyces capitiformicae</name>
    <dbReference type="NCBI Taxonomy" id="2014920"/>
    <lineage>
        <taxon>Bacteria</taxon>
        <taxon>Bacillati</taxon>
        <taxon>Actinomycetota</taxon>
        <taxon>Actinomycetes</taxon>
        <taxon>Kitasatosporales</taxon>
        <taxon>Streptomycetaceae</taxon>
        <taxon>Streptomyces</taxon>
    </lineage>
</organism>
<evidence type="ECO:0000313" key="1">
    <source>
        <dbReference type="EMBL" id="GHE59024.1"/>
    </source>
</evidence>
<proteinExistence type="predicted"/>
<reference evidence="1" key="2">
    <citation type="submission" date="2020-09" db="EMBL/GenBank/DDBJ databases">
        <authorList>
            <person name="Sun Q."/>
            <person name="Zhou Y."/>
        </authorList>
    </citation>
    <scope>NUCLEOTIDE SEQUENCE</scope>
    <source>
        <strain evidence="1">CGMCC 4.7403</strain>
    </source>
</reference>
<gene>
    <name evidence="1" type="ORF">GCM10017771_82100</name>
</gene>